<evidence type="ECO:0000256" key="5">
    <source>
        <dbReference type="ARBA" id="ARBA00023136"/>
    </source>
</evidence>
<dbReference type="InterPro" id="IPR037066">
    <property type="entry name" value="Plug_dom_sf"/>
</dbReference>
<evidence type="ECO:0000256" key="1">
    <source>
        <dbReference type="ARBA" id="ARBA00004571"/>
    </source>
</evidence>
<dbReference type="Pfam" id="PF13715">
    <property type="entry name" value="CarbopepD_reg_2"/>
    <property type="match status" value="1"/>
</dbReference>
<dbReference type="PROSITE" id="PS52016">
    <property type="entry name" value="TONB_DEPENDENT_REC_3"/>
    <property type="match status" value="1"/>
</dbReference>
<dbReference type="InterPro" id="IPR023997">
    <property type="entry name" value="TonB-dep_OMP_SusC/RagA_CS"/>
</dbReference>
<evidence type="ECO:0000256" key="2">
    <source>
        <dbReference type="ARBA" id="ARBA00022448"/>
    </source>
</evidence>
<gene>
    <name evidence="9" type="ORF">CLV99_1234</name>
</gene>
<proteinExistence type="inferred from homology"/>
<sequence length="1149" mass="127799">MKNYIVSLGYTHVRPLFKYLIVMKMVLVLLLALLVQARADVSAQTLTIKGKNMSLLQVFREIKKQTGYTVICNAEIISGAEPIDVSLKDKPLREGLSLLLPSQDLSYEILKKSIIIQRIEKEITVVDPASNNRGDQERTVSGQVKTFSGQVLAGASVAVKKRAIEVKTDSEGRFTVSVKAGDKLSVSYLGYKTKEVELPLSGLLSIQLEELQSDIEEVIVSVGYGQQTKTHLTGSVAQVSSKEILKVPMFNVSQALVGKLPGVVFQQQSGQPGADGASMLVRGYGTYNNSSPLVLVDGIERSFQNVDPNDVETVSVLKDAAAAAVYGVKGAHGVILVTTKRGKNGVKPTFSYNGSVTASQNTQLPDFLNGTEYARWHNKANEMDGNKPWFSEEQIALMSNGDPSDGLENTNWQKEFLGHAAASTQHNISLHGGNENIRYFSSIGGMLQEGVVKDMRFERYNVRTNIDMNPNASWLLSLSLAGRLEDSYAPGSISYGKQALFNPISQALYMYPFLPFEYKGLPTGSSYMTLNPFAAAELSGFQEGKNALFETSGQLSYSPKYIDGLTVAFFGSFDRKYANSKSFSTPYYLNTFISESGDYSRTLSDGFLADGSLFQNSDNFSQLLARPSVRYKMEIGKHDMEGLLLFEWQRGNSNTLFASRWGFPLRDLPELSLGQVFPPTPNAGMSDQSVRAGYVGRFNYAYDSRYLVEVAFRRDGSYKFPAHSRWGFFPSVSMGWILSNEQFWKDNIGEEHFFKLRGSAGLLGQDNVNPFLYRQYFNLSSSPVIALGDQLTQKFGLNSSSSYPSVDLTWEKTRTYNIGVEAGLWNNKLSVEFDAFYKYTYDILQNIGNVYPSSLGGNFPTIENSGAVDARGMELQLRYRNHVGSLQYNISGNMSYAKNRILSIVETENIHPWQSLLGKSIGQRLVYIATGLYQSEEQLQNTPAPPGGGYKRLGDIIYKDLNGDGKLTRQDDMAVGTRPDLPELMYAFNVDLQYKGFDFSMMWQGSALNDILLSGMYDHGIPDNTIFTKAFYGNGYNSPRYLLEDSWTPEHTQARYPRLSLVPSGGNSLDSSWWIENGAFVRLKNAALGYTVPESTLRRFNIKSLRVFLAGSNLLTFAKFKYLDPESPSVHNGYYPQQRTFSFGTSLTF</sequence>
<dbReference type="SUPFAM" id="SSF49464">
    <property type="entry name" value="Carboxypeptidase regulatory domain-like"/>
    <property type="match status" value="1"/>
</dbReference>
<dbReference type="NCBIfam" id="TIGR04057">
    <property type="entry name" value="SusC_RagA_signa"/>
    <property type="match status" value="1"/>
</dbReference>
<comment type="caution">
    <text evidence="9">The sequence shown here is derived from an EMBL/GenBank/DDBJ whole genome shotgun (WGS) entry which is preliminary data.</text>
</comment>
<keyword evidence="4 7" id="KW-0812">Transmembrane</keyword>
<dbReference type="Proteomes" id="UP000295292">
    <property type="component" value="Unassembled WGS sequence"/>
</dbReference>
<dbReference type="AlphaFoldDB" id="A0A4R6WI01"/>
<protein>
    <submittedName>
        <fullName evidence="9">TonB-linked SusC/RagA family outer membrane protein</fullName>
    </submittedName>
</protein>
<dbReference type="NCBIfam" id="TIGR04056">
    <property type="entry name" value="OMP_RagA_SusC"/>
    <property type="match status" value="1"/>
</dbReference>
<organism evidence="9 10">
    <name type="scientific">Sphingobacterium yanglingense</name>
    <dbReference type="NCBI Taxonomy" id="1437280"/>
    <lineage>
        <taxon>Bacteria</taxon>
        <taxon>Pseudomonadati</taxon>
        <taxon>Bacteroidota</taxon>
        <taxon>Sphingobacteriia</taxon>
        <taxon>Sphingobacteriales</taxon>
        <taxon>Sphingobacteriaceae</taxon>
        <taxon>Sphingobacterium</taxon>
    </lineage>
</organism>
<reference evidence="9 10" key="1">
    <citation type="submission" date="2019-03" db="EMBL/GenBank/DDBJ databases">
        <title>Genomic Encyclopedia of Archaeal and Bacterial Type Strains, Phase II (KMG-II): from individual species to whole genera.</title>
        <authorList>
            <person name="Goeker M."/>
        </authorList>
    </citation>
    <scope>NUCLEOTIDE SEQUENCE [LARGE SCALE GENOMIC DNA]</scope>
    <source>
        <strain evidence="9 10">DSM 28353</strain>
    </source>
</reference>
<evidence type="ECO:0000256" key="7">
    <source>
        <dbReference type="PROSITE-ProRule" id="PRU01360"/>
    </source>
</evidence>
<dbReference type="InterPro" id="IPR023996">
    <property type="entry name" value="TonB-dep_OMP_SusC/RagA"/>
</dbReference>
<evidence type="ECO:0000313" key="9">
    <source>
        <dbReference type="EMBL" id="TDQ79784.1"/>
    </source>
</evidence>
<feature type="domain" description="TonB-dependent receptor plug" evidence="8">
    <location>
        <begin position="231"/>
        <end position="334"/>
    </location>
</feature>
<evidence type="ECO:0000256" key="6">
    <source>
        <dbReference type="ARBA" id="ARBA00023237"/>
    </source>
</evidence>
<dbReference type="Pfam" id="PF07715">
    <property type="entry name" value="Plug"/>
    <property type="match status" value="1"/>
</dbReference>
<dbReference type="Gene3D" id="2.60.40.1120">
    <property type="entry name" value="Carboxypeptidase-like, regulatory domain"/>
    <property type="match status" value="1"/>
</dbReference>
<name>A0A4R6WI01_9SPHI</name>
<comment type="similarity">
    <text evidence="7">Belongs to the TonB-dependent receptor family.</text>
</comment>
<evidence type="ECO:0000256" key="3">
    <source>
        <dbReference type="ARBA" id="ARBA00022452"/>
    </source>
</evidence>
<dbReference type="GO" id="GO:0009279">
    <property type="term" value="C:cell outer membrane"/>
    <property type="evidence" value="ECO:0007669"/>
    <property type="project" value="UniProtKB-SubCell"/>
</dbReference>
<evidence type="ECO:0000256" key="4">
    <source>
        <dbReference type="ARBA" id="ARBA00022692"/>
    </source>
</evidence>
<evidence type="ECO:0000313" key="10">
    <source>
        <dbReference type="Proteomes" id="UP000295292"/>
    </source>
</evidence>
<dbReference type="Gene3D" id="2.40.170.20">
    <property type="entry name" value="TonB-dependent receptor, beta-barrel domain"/>
    <property type="match status" value="1"/>
</dbReference>
<keyword evidence="10" id="KW-1185">Reference proteome</keyword>
<keyword evidence="5 7" id="KW-0472">Membrane</keyword>
<dbReference type="Gene3D" id="2.170.130.10">
    <property type="entry name" value="TonB-dependent receptor, plug domain"/>
    <property type="match status" value="1"/>
</dbReference>
<dbReference type="OrthoDB" id="9768177at2"/>
<dbReference type="SUPFAM" id="SSF56935">
    <property type="entry name" value="Porins"/>
    <property type="match status" value="1"/>
</dbReference>
<dbReference type="RefSeq" id="WP_133583548.1">
    <property type="nucleotide sequence ID" value="NZ_SNYV01000011.1"/>
</dbReference>
<dbReference type="FunFam" id="2.170.130.10:FF:000003">
    <property type="entry name" value="SusC/RagA family TonB-linked outer membrane protein"/>
    <property type="match status" value="1"/>
</dbReference>
<evidence type="ECO:0000259" key="8">
    <source>
        <dbReference type="Pfam" id="PF07715"/>
    </source>
</evidence>
<dbReference type="InterPro" id="IPR008969">
    <property type="entry name" value="CarboxyPept-like_regulatory"/>
</dbReference>
<dbReference type="InterPro" id="IPR036942">
    <property type="entry name" value="Beta-barrel_TonB_sf"/>
</dbReference>
<dbReference type="InterPro" id="IPR012910">
    <property type="entry name" value="Plug_dom"/>
</dbReference>
<dbReference type="InterPro" id="IPR039426">
    <property type="entry name" value="TonB-dep_rcpt-like"/>
</dbReference>
<keyword evidence="2 7" id="KW-0813">Transport</keyword>
<comment type="subcellular location">
    <subcellularLocation>
        <location evidence="1 7">Cell outer membrane</location>
        <topology evidence="1 7">Multi-pass membrane protein</topology>
    </subcellularLocation>
</comment>
<keyword evidence="3 7" id="KW-1134">Transmembrane beta strand</keyword>
<keyword evidence="6 7" id="KW-0998">Cell outer membrane</keyword>
<dbReference type="EMBL" id="SNYV01000011">
    <property type="protein sequence ID" value="TDQ79784.1"/>
    <property type="molecule type" value="Genomic_DNA"/>
</dbReference>
<accession>A0A4R6WI01</accession>